<dbReference type="Gene3D" id="1.20.190.20">
    <property type="entry name" value="14-3-3 domain"/>
    <property type="match status" value="1"/>
</dbReference>
<dbReference type="SUPFAM" id="SSF48445">
    <property type="entry name" value="14-3-3 protein"/>
    <property type="match status" value="1"/>
</dbReference>
<evidence type="ECO:0000259" key="2">
    <source>
        <dbReference type="SMART" id="SM00101"/>
    </source>
</evidence>
<comment type="caution">
    <text evidence="3">The sequence shown here is derived from an EMBL/GenBank/DDBJ whole genome shotgun (WGS) entry which is preliminary data.</text>
</comment>
<keyword evidence="4" id="KW-1185">Reference proteome</keyword>
<organism evidence="3 4">
    <name type="scientific">Perilla frutescens var. hirtella</name>
    <name type="common">Perilla citriodora</name>
    <name type="synonym">Perilla setoyensis</name>
    <dbReference type="NCBI Taxonomy" id="608512"/>
    <lineage>
        <taxon>Eukaryota</taxon>
        <taxon>Viridiplantae</taxon>
        <taxon>Streptophyta</taxon>
        <taxon>Embryophyta</taxon>
        <taxon>Tracheophyta</taxon>
        <taxon>Spermatophyta</taxon>
        <taxon>Magnoliopsida</taxon>
        <taxon>eudicotyledons</taxon>
        <taxon>Gunneridae</taxon>
        <taxon>Pentapetalae</taxon>
        <taxon>asterids</taxon>
        <taxon>lamiids</taxon>
        <taxon>Lamiales</taxon>
        <taxon>Lamiaceae</taxon>
        <taxon>Nepetoideae</taxon>
        <taxon>Elsholtzieae</taxon>
        <taxon>Perilla</taxon>
    </lineage>
</organism>
<accession>A0AAD4JM68</accession>
<dbReference type="Proteomes" id="UP001190926">
    <property type="component" value="Unassembled WGS sequence"/>
</dbReference>
<dbReference type="EMBL" id="SDAM02000020">
    <property type="protein sequence ID" value="KAH6836398.1"/>
    <property type="molecule type" value="Genomic_DNA"/>
</dbReference>
<dbReference type="InterPro" id="IPR023410">
    <property type="entry name" value="14-3-3_domain"/>
</dbReference>
<evidence type="ECO:0000313" key="4">
    <source>
        <dbReference type="Proteomes" id="UP001190926"/>
    </source>
</evidence>
<dbReference type="PRINTS" id="PR00305">
    <property type="entry name" value="1433ZETA"/>
</dbReference>
<reference evidence="3 4" key="1">
    <citation type="journal article" date="2021" name="Nat. Commun.">
        <title>Incipient diploidization of the medicinal plant Perilla within 10,000 years.</title>
        <authorList>
            <person name="Zhang Y."/>
            <person name="Shen Q."/>
            <person name="Leng L."/>
            <person name="Zhang D."/>
            <person name="Chen S."/>
            <person name="Shi Y."/>
            <person name="Ning Z."/>
            <person name="Chen S."/>
        </authorList>
    </citation>
    <scope>NUCLEOTIDE SEQUENCE [LARGE SCALE GENOMIC DNA]</scope>
    <source>
        <strain evidence="4">cv. PC099</strain>
    </source>
</reference>
<dbReference type="Pfam" id="PF00244">
    <property type="entry name" value="14-3-3"/>
    <property type="match status" value="1"/>
</dbReference>
<sequence>MADQRQSAVYLAMLAERSERYNETVEAMKSVALMDLELTEEERRLLSVGYKMMIGARCSTLRFLAAFERKEVSNGNHHNVRQIKDYAAKVEAELTQIREDLVSTLRDHVIPSATSAHDHVFYHKMIGDAYRFCTEFKTGVDKEDLANHGLTAYTIGI</sequence>
<comment type="similarity">
    <text evidence="1">Belongs to the 14-3-3 family.</text>
</comment>
<evidence type="ECO:0000313" key="3">
    <source>
        <dbReference type="EMBL" id="KAH6836398.1"/>
    </source>
</evidence>
<feature type="domain" description="14-3-3" evidence="2">
    <location>
        <begin position="5"/>
        <end position="157"/>
    </location>
</feature>
<dbReference type="InterPro" id="IPR036815">
    <property type="entry name" value="14-3-3_dom_sf"/>
</dbReference>
<name>A0AAD4JM68_PERFH</name>
<protein>
    <submittedName>
        <fullName evidence="3">General regulatory factor 11</fullName>
    </submittedName>
</protein>
<dbReference type="PANTHER" id="PTHR18860">
    <property type="entry name" value="14-3-3 PROTEIN"/>
    <property type="match status" value="1"/>
</dbReference>
<proteinExistence type="inferred from homology"/>
<dbReference type="SMART" id="SM00101">
    <property type="entry name" value="14_3_3"/>
    <property type="match status" value="1"/>
</dbReference>
<gene>
    <name evidence="3" type="ORF">C2S53_015492</name>
</gene>
<evidence type="ECO:0000256" key="1">
    <source>
        <dbReference type="ARBA" id="ARBA00006141"/>
    </source>
</evidence>
<dbReference type="InterPro" id="IPR000308">
    <property type="entry name" value="14-3-3"/>
</dbReference>
<dbReference type="AlphaFoldDB" id="A0AAD4JM68"/>